<organism evidence="1">
    <name type="scientific">marine sediment metagenome</name>
    <dbReference type="NCBI Taxonomy" id="412755"/>
    <lineage>
        <taxon>unclassified sequences</taxon>
        <taxon>metagenomes</taxon>
        <taxon>ecological metagenomes</taxon>
    </lineage>
</organism>
<gene>
    <name evidence="1" type="ORF">LCGC14_2665160</name>
</gene>
<accession>A0A0F9C0X1</accession>
<dbReference type="EMBL" id="LAZR01046584">
    <property type="protein sequence ID" value="KKK96199.1"/>
    <property type="molecule type" value="Genomic_DNA"/>
</dbReference>
<reference evidence="1" key="1">
    <citation type="journal article" date="2015" name="Nature">
        <title>Complex archaea that bridge the gap between prokaryotes and eukaryotes.</title>
        <authorList>
            <person name="Spang A."/>
            <person name="Saw J.H."/>
            <person name="Jorgensen S.L."/>
            <person name="Zaremba-Niedzwiedzka K."/>
            <person name="Martijn J."/>
            <person name="Lind A.E."/>
            <person name="van Eijk R."/>
            <person name="Schleper C."/>
            <person name="Guy L."/>
            <person name="Ettema T.J."/>
        </authorList>
    </citation>
    <scope>NUCLEOTIDE SEQUENCE</scope>
</reference>
<dbReference type="AlphaFoldDB" id="A0A0F9C0X1"/>
<evidence type="ECO:0000313" key="1">
    <source>
        <dbReference type="EMBL" id="KKK96199.1"/>
    </source>
</evidence>
<comment type="caution">
    <text evidence="1">The sequence shown here is derived from an EMBL/GenBank/DDBJ whole genome shotgun (WGS) entry which is preliminary data.</text>
</comment>
<name>A0A0F9C0X1_9ZZZZ</name>
<protein>
    <submittedName>
        <fullName evidence="1">Uncharacterized protein</fullName>
    </submittedName>
</protein>
<feature type="non-terminal residue" evidence="1">
    <location>
        <position position="41"/>
    </location>
</feature>
<proteinExistence type="predicted"/>
<sequence length="41" mass="4395">MAVEHLTKLNDDGTLFGQSATDKIGFYGLTTPIVQPSITDV</sequence>